<evidence type="ECO:0000256" key="7">
    <source>
        <dbReference type="ARBA" id="ARBA00022989"/>
    </source>
</evidence>
<keyword evidence="6" id="KW-0067">ATP-binding</keyword>
<keyword evidence="3" id="KW-0812">Transmembrane</keyword>
<dbReference type="GO" id="GO:0005739">
    <property type="term" value="C:mitochondrion"/>
    <property type="evidence" value="ECO:0007669"/>
    <property type="project" value="UniProtKB-SubCell"/>
</dbReference>
<evidence type="ECO:0000259" key="12">
    <source>
        <dbReference type="Pfam" id="PF08740"/>
    </source>
</evidence>
<evidence type="ECO:0000256" key="3">
    <source>
        <dbReference type="ARBA" id="ARBA00022692"/>
    </source>
</evidence>
<dbReference type="AlphaFoldDB" id="A0A090N5F2"/>
<keyword evidence="9" id="KW-0472">Membrane</keyword>
<dbReference type="GO" id="GO:0005524">
    <property type="term" value="F:ATP binding"/>
    <property type="evidence" value="ECO:0007669"/>
    <property type="project" value="UniProtKB-KW"/>
</dbReference>
<dbReference type="Pfam" id="PF25426">
    <property type="entry name" value="AAA_lid_BCS1"/>
    <property type="match status" value="1"/>
</dbReference>
<evidence type="ECO:0000256" key="10">
    <source>
        <dbReference type="ARBA" id="ARBA00048778"/>
    </source>
</evidence>
<feature type="domain" description="Mitochondrial chaperone BCS1-like ATPase lid" evidence="13">
    <location>
        <begin position="214"/>
        <end position="269"/>
    </location>
</feature>
<gene>
    <name evidence="14" type="ORF">BN850_0051320</name>
</gene>
<evidence type="ECO:0000259" key="13">
    <source>
        <dbReference type="Pfam" id="PF25426"/>
    </source>
</evidence>
<keyword evidence="7" id="KW-1133">Transmembrane helix</keyword>
<dbReference type="Gene3D" id="3.40.50.300">
    <property type="entry name" value="P-loop containing nucleotide triphosphate hydrolases"/>
    <property type="match status" value="1"/>
</dbReference>
<dbReference type="EMBL" id="CBMI010001148">
    <property type="protein sequence ID" value="CEG04426.1"/>
    <property type="molecule type" value="Genomic_DNA"/>
</dbReference>
<evidence type="ECO:0000256" key="2">
    <source>
        <dbReference type="ARBA" id="ARBA00004370"/>
    </source>
</evidence>
<evidence type="ECO:0000256" key="5">
    <source>
        <dbReference type="ARBA" id="ARBA00022801"/>
    </source>
</evidence>
<reference evidence="14" key="1">
    <citation type="submission" date="2013-05" db="EMBL/GenBank/DDBJ databases">
        <title>Draft genome sequences of six wheat associated Fusarium spp. isolates.</title>
        <authorList>
            <person name="Moolhuijzen P.M."/>
            <person name="Manners J.M."/>
            <person name="Wilcox S."/>
            <person name="Bellgard M.I."/>
            <person name="Gardiner D.M."/>
        </authorList>
    </citation>
    <scope>NUCLEOTIDE SEQUENCE</scope>
    <source>
        <strain evidence="14">CS3069</strain>
    </source>
</reference>
<feature type="region of interest" description="Disordered" evidence="11">
    <location>
        <begin position="302"/>
        <end position="342"/>
    </location>
</feature>
<dbReference type="SUPFAM" id="SSF52540">
    <property type="entry name" value="P-loop containing nucleoside triphosphate hydrolases"/>
    <property type="match status" value="1"/>
</dbReference>
<comment type="subcellular location">
    <subcellularLocation>
        <location evidence="2">Membrane</location>
    </subcellularLocation>
    <subcellularLocation>
        <location evidence="1">Mitochondrion</location>
    </subcellularLocation>
</comment>
<dbReference type="Pfam" id="PF08740">
    <property type="entry name" value="BCS1_N"/>
    <property type="match status" value="1"/>
</dbReference>
<proteinExistence type="predicted"/>
<dbReference type="GO" id="GO:0016787">
    <property type="term" value="F:hydrolase activity"/>
    <property type="evidence" value="ECO:0007669"/>
    <property type="project" value="UniProtKB-KW"/>
</dbReference>
<evidence type="ECO:0000256" key="9">
    <source>
        <dbReference type="ARBA" id="ARBA00023136"/>
    </source>
</evidence>
<evidence type="ECO:0000313" key="14">
    <source>
        <dbReference type="EMBL" id="CEG04426.1"/>
    </source>
</evidence>
<dbReference type="InterPro" id="IPR014851">
    <property type="entry name" value="BCS1_N"/>
</dbReference>
<evidence type="ECO:0000256" key="6">
    <source>
        <dbReference type="ARBA" id="ARBA00022840"/>
    </source>
</evidence>
<evidence type="ECO:0000256" key="11">
    <source>
        <dbReference type="SAM" id="MobiDB-lite"/>
    </source>
</evidence>
<keyword evidence="4" id="KW-0547">Nucleotide-binding</keyword>
<evidence type="ECO:0000256" key="8">
    <source>
        <dbReference type="ARBA" id="ARBA00023128"/>
    </source>
</evidence>
<feature type="domain" description="BCS1 N-terminal" evidence="12">
    <location>
        <begin position="13"/>
        <end position="143"/>
    </location>
</feature>
<name>A0A090N5F2_9HYPO</name>
<accession>A0A090N5F2</accession>
<comment type="catalytic activity">
    <reaction evidence="10">
        <text>ATP + H2O = ADP + phosphate + H(+)</text>
        <dbReference type="Rhea" id="RHEA:13065"/>
        <dbReference type="ChEBI" id="CHEBI:15377"/>
        <dbReference type="ChEBI" id="CHEBI:15378"/>
        <dbReference type="ChEBI" id="CHEBI:30616"/>
        <dbReference type="ChEBI" id="CHEBI:43474"/>
        <dbReference type="ChEBI" id="CHEBI:456216"/>
    </reaction>
    <physiologicalReaction direction="left-to-right" evidence="10">
        <dbReference type="Rhea" id="RHEA:13066"/>
    </physiologicalReaction>
</comment>
<dbReference type="InterPro" id="IPR027417">
    <property type="entry name" value="P-loop_NTPase"/>
</dbReference>
<dbReference type="InterPro" id="IPR050747">
    <property type="entry name" value="Mitochondrial_chaperone_BCS1"/>
</dbReference>
<evidence type="ECO:0000256" key="4">
    <source>
        <dbReference type="ARBA" id="ARBA00022741"/>
    </source>
</evidence>
<keyword evidence="5" id="KW-0378">Hydrolase</keyword>
<evidence type="ECO:0000256" key="1">
    <source>
        <dbReference type="ARBA" id="ARBA00004173"/>
    </source>
</evidence>
<dbReference type="InterPro" id="IPR057495">
    <property type="entry name" value="AAA_lid_BCS1"/>
</dbReference>
<organism evidence="14">
    <name type="scientific">Fusarium clavum</name>
    <dbReference type="NCBI Taxonomy" id="2594811"/>
    <lineage>
        <taxon>Eukaryota</taxon>
        <taxon>Fungi</taxon>
        <taxon>Dikarya</taxon>
        <taxon>Ascomycota</taxon>
        <taxon>Pezizomycotina</taxon>
        <taxon>Sordariomycetes</taxon>
        <taxon>Hypocreomycetidae</taxon>
        <taxon>Hypocreales</taxon>
        <taxon>Nectriaceae</taxon>
        <taxon>Fusarium</taxon>
        <taxon>Fusarium incarnatum-equiseti species complex</taxon>
    </lineage>
</organism>
<comment type="caution">
    <text evidence="14">The sequence shown here is derived from an EMBL/GenBank/DDBJ whole genome shotgun (WGS) entry which is preliminary data.</text>
</comment>
<protein>
    <submittedName>
        <fullName evidence="14">WGS project CBMI000000000 data, contig CS3069_c001150</fullName>
    </submittedName>
</protein>
<dbReference type="PANTHER" id="PTHR23070">
    <property type="entry name" value="BCS1 AAA-TYPE ATPASE"/>
    <property type="match status" value="1"/>
</dbReference>
<keyword evidence="8" id="KW-0496">Mitochondrion</keyword>
<sequence length="342" mass="38632">MEFNTSSLEARASANVEYAAHNYEVQSQEVAATESSLDITKLQALASPQFVPAGTSSILYKGTKFVFSRKSLPAPQGQSLQRNNERLEIIANCRMHKLFERLLWDIRRENYERRQGETMLFHPNNDGEWRYFGLKPKRDISTVVLEEAKKKSILDDARSYLSSRSCVLSAIDGPHGQEGRLLIMTKNHIDNVAEALKRPGRADRLILFDNATRDSMEALFQNMFAQVPDVHRLAERFAESLPERGISPAHIQEFLIQRRDDPQKAIDDAPGLAKEFGRQSSVKATNDSHRRQLRRSFSVADMTLPANNPPIPERRLSFDPSAPTPTFNIEESKALGKAARVA</sequence>
<dbReference type="GO" id="GO:0016020">
    <property type="term" value="C:membrane"/>
    <property type="evidence" value="ECO:0007669"/>
    <property type="project" value="UniProtKB-SubCell"/>
</dbReference>